<dbReference type="InterPro" id="IPR002577">
    <property type="entry name" value="HTH_HxlR"/>
</dbReference>
<dbReference type="Gene3D" id="1.10.10.10">
    <property type="entry name" value="Winged helix-like DNA-binding domain superfamily/Winged helix DNA-binding domain"/>
    <property type="match status" value="1"/>
</dbReference>
<keyword evidence="1" id="KW-0805">Transcription regulation</keyword>
<dbReference type="AlphaFoldDB" id="A0A544VYE3"/>
<dbReference type="GO" id="GO:0003677">
    <property type="term" value="F:DNA binding"/>
    <property type="evidence" value="ECO:0007669"/>
    <property type="project" value="UniProtKB-KW"/>
</dbReference>
<keyword evidence="3" id="KW-0804">Transcription</keyword>
<comment type="caution">
    <text evidence="5">The sequence shown here is derived from an EMBL/GenBank/DDBJ whole genome shotgun (WGS) entry which is preliminary data.</text>
</comment>
<name>A0A544VYE3_9MYCO</name>
<evidence type="ECO:0000259" key="4">
    <source>
        <dbReference type="PROSITE" id="PS51118"/>
    </source>
</evidence>
<dbReference type="EMBL" id="VIFX01000024">
    <property type="protein sequence ID" value="TQR85000.1"/>
    <property type="molecule type" value="Genomic_DNA"/>
</dbReference>
<protein>
    <submittedName>
        <fullName evidence="5">Helix-turn-helix transcriptional regulator</fullName>
    </submittedName>
</protein>
<dbReference type="Pfam" id="PF01638">
    <property type="entry name" value="HxlR"/>
    <property type="match status" value="1"/>
</dbReference>
<dbReference type="InterPro" id="IPR036390">
    <property type="entry name" value="WH_DNA-bd_sf"/>
</dbReference>
<dbReference type="InterPro" id="IPR036388">
    <property type="entry name" value="WH-like_DNA-bd_sf"/>
</dbReference>
<evidence type="ECO:0000313" key="5">
    <source>
        <dbReference type="EMBL" id="TQR85000.1"/>
    </source>
</evidence>
<evidence type="ECO:0000256" key="2">
    <source>
        <dbReference type="ARBA" id="ARBA00023125"/>
    </source>
</evidence>
<evidence type="ECO:0000313" key="6">
    <source>
        <dbReference type="Proteomes" id="UP000315759"/>
    </source>
</evidence>
<dbReference type="PANTHER" id="PTHR33204">
    <property type="entry name" value="TRANSCRIPTIONAL REGULATOR, MARR FAMILY"/>
    <property type="match status" value="1"/>
</dbReference>
<feature type="domain" description="HTH hxlR-type" evidence="4">
    <location>
        <begin position="20"/>
        <end position="119"/>
    </location>
</feature>
<reference evidence="5 6" key="1">
    <citation type="submission" date="2018-10" db="EMBL/GenBank/DDBJ databases">
        <title>Draft genome of Mycobacterium hodleri strain B.</title>
        <authorList>
            <person name="Amande T.J."/>
            <person name="Mcgenity T.J."/>
        </authorList>
    </citation>
    <scope>NUCLEOTIDE SEQUENCE [LARGE SCALE GENOMIC DNA]</scope>
    <source>
        <strain evidence="5 6">B</strain>
    </source>
</reference>
<proteinExistence type="predicted"/>
<dbReference type="Proteomes" id="UP000315759">
    <property type="component" value="Unassembled WGS sequence"/>
</dbReference>
<evidence type="ECO:0000256" key="1">
    <source>
        <dbReference type="ARBA" id="ARBA00023015"/>
    </source>
</evidence>
<dbReference type="RefSeq" id="WP_142553504.1">
    <property type="nucleotide sequence ID" value="NZ_VIFX01000024.1"/>
</dbReference>
<organism evidence="5 6">
    <name type="scientific">Mycolicibacterium hodleri</name>
    <dbReference type="NCBI Taxonomy" id="49897"/>
    <lineage>
        <taxon>Bacteria</taxon>
        <taxon>Bacillati</taxon>
        <taxon>Actinomycetota</taxon>
        <taxon>Actinomycetes</taxon>
        <taxon>Mycobacteriales</taxon>
        <taxon>Mycobacteriaceae</taxon>
        <taxon>Mycolicibacterium</taxon>
    </lineage>
</organism>
<dbReference type="PROSITE" id="PS51118">
    <property type="entry name" value="HTH_HXLR"/>
    <property type="match status" value="1"/>
</dbReference>
<accession>A0A544VYE3</accession>
<evidence type="ECO:0000256" key="3">
    <source>
        <dbReference type="ARBA" id="ARBA00023163"/>
    </source>
</evidence>
<keyword evidence="6" id="KW-1185">Reference proteome</keyword>
<gene>
    <name evidence="5" type="ORF">D8S82_18530</name>
</gene>
<keyword evidence="2" id="KW-0238">DNA-binding</keyword>
<dbReference type="SUPFAM" id="SSF46785">
    <property type="entry name" value="Winged helix' DNA-binding domain"/>
    <property type="match status" value="1"/>
</dbReference>
<dbReference type="PANTHER" id="PTHR33204:SF18">
    <property type="entry name" value="TRANSCRIPTIONAL REGULATORY PROTEIN"/>
    <property type="match status" value="1"/>
</dbReference>
<sequence length="127" mass="13922">MAQPCPSGRHDEHDVYSASCPCRTLLDLLANKWSALIIGLLDDRGALRFTAVQAALPGVGAKMLTQTLRRLEAASLVTRRIYAEVPPRVEYELTELGRSVSEPLGALRAWAEDNVDHIEALNGNWAV</sequence>